<dbReference type="eggNOG" id="COG3875">
    <property type="taxonomic scope" value="Bacteria"/>
</dbReference>
<evidence type="ECO:0000259" key="1">
    <source>
        <dbReference type="Pfam" id="PF09861"/>
    </source>
</evidence>
<dbReference type="InterPro" id="IPR047926">
    <property type="entry name" value="Ni_dep_LarA"/>
</dbReference>
<dbReference type="GO" id="GO:0050043">
    <property type="term" value="F:lactate racemase activity"/>
    <property type="evidence" value="ECO:0007669"/>
    <property type="project" value="InterPro"/>
</dbReference>
<dbReference type="OrthoDB" id="9770545at2"/>
<dbReference type="Proteomes" id="UP000008922">
    <property type="component" value="Chromosome"/>
</dbReference>
<dbReference type="InterPro" id="IPR048068">
    <property type="entry name" value="LarA-like"/>
</dbReference>
<dbReference type="InterPro" id="IPR018657">
    <property type="entry name" value="LarA-like_N"/>
</dbReference>
<dbReference type="Gene3D" id="3.90.226.30">
    <property type="match status" value="1"/>
</dbReference>
<dbReference type="STRING" id="926569.ANT_08010"/>
<gene>
    <name evidence="2" type="ordered locus">ANT_08010</name>
</gene>
<dbReference type="RefSeq" id="WP_013559227.1">
    <property type="nucleotide sequence ID" value="NC_014960.1"/>
</dbReference>
<evidence type="ECO:0000313" key="3">
    <source>
        <dbReference type="Proteomes" id="UP000008922"/>
    </source>
</evidence>
<dbReference type="AlphaFoldDB" id="E8N2M9"/>
<dbReference type="PANTHER" id="PTHR33171:SF17">
    <property type="entry name" value="LARA-LIKE N-TERMINAL DOMAIN-CONTAINING PROTEIN"/>
    <property type="match status" value="1"/>
</dbReference>
<accession>E8N2M9</accession>
<dbReference type="KEGG" id="atm:ANT_08010"/>
<protein>
    <recommendedName>
        <fullName evidence="1">LarA-like N-terminal domain-containing protein</fullName>
    </recommendedName>
</protein>
<dbReference type="EMBL" id="AP012029">
    <property type="protein sequence ID" value="BAJ62835.1"/>
    <property type="molecule type" value="Genomic_DNA"/>
</dbReference>
<dbReference type="InParanoid" id="E8N2M9"/>
<dbReference type="Gene3D" id="3.40.50.11440">
    <property type="match status" value="1"/>
</dbReference>
<organism evidence="2 3">
    <name type="scientific">Anaerolinea thermophila (strain DSM 14523 / JCM 11388 / NBRC 100420 / UNI-1)</name>
    <dbReference type="NCBI Taxonomy" id="926569"/>
    <lineage>
        <taxon>Bacteria</taxon>
        <taxon>Bacillati</taxon>
        <taxon>Chloroflexota</taxon>
        <taxon>Anaerolineae</taxon>
        <taxon>Anaerolineales</taxon>
        <taxon>Anaerolineaceae</taxon>
        <taxon>Anaerolinea</taxon>
    </lineage>
</organism>
<dbReference type="Pfam" id="PF09861">
    <property type="entry name" value="Lar_N"/>
    <property type="match status" value="1"/>
</dbReference>
<feature type="domain" description="LarA-like N-terminal" evidence="1">
    <location>
        <begin position="12"/>
        <end position="207"/>
    </location>
</feature>
<proteinExistence type="predicted"/>
<evidence type="ECO:0000313" key="2">
    <source>
        <dbReference type="EMBL" id="BAJ62835.1"/>
    </source>
</evidence>
<dbReference type="InterPro" id="IPR043166">
    <property type="entry name" value="LarA-like_C"/>
</dbReference>
<dbReference type="NCBIfam" id="NF033504">
    <property type="entry name" value="Ni_dep_LarA"/>
    <property type="match status" value="1"/>
</dbReference>
<dbReference type="PANTHER" id="PTHR33171">
    <property type="entry name" value="LAR_N DOMAIN-CONTAINING PROTEIN"/>
    <property type="match status" value="1"/>
</dbReference>
<reference evidence="2 3" key="1">
    <citation type="submission" date="2010-12" db="EMBL/GenBank/DDBJ databases">
        <title>Whole genome sequence of Anaerolinea thermophila UNI-1.</title>
        <authorList>
            <person name="Narita-Yamada S."/>
            <person name="Kishi E."/>
            <person name="Watanabe Y."/>
            <person name="Takasaki K."/>
            <person name="Ankai A."/>
            <person name="Oguchi A."/>
            <person name="Fukui S."/>
            <person name="Takahashi M."/>
            <person name="Yashiro I."/>
            <person name="Hosoyama A."/>
            <person name="Sekiguchi Y."/>
            <person name="Hanada S."/>
            <person name="Fujita N."/>
        </authorList>
    </citation>
    <scope>NUCLEOTIDE SEQUENCE [LARGE SCALE GENOMIC DNA]</scope>
    <source>
        <strain evidence="3">DSM 14523 / JCM 11388 / NBRC 100420 / UNI-1</strain>
    </source>
</reference>
<keyword evidence="3" id="KW-1185">Reference proteome</keyword>
<sequence length="439" mass="47457">MNPSPIISLPWGKDTLTLELPPTWHLLGVLGPSPLPGVSSPKEETARSLQEVIGSPPLAELARDAKRVVVVTDDGSRPTPVAQIFPAVMAELERGGISAEQVTVIPALGVHRPMQAEEVAQRIGGEWMSRVQWESHDCDTPERLAFLGTTSRGTPVYINKTVAEADLIVSIGCIEPHIIASFGGGYKNLIPGVAGRATIAHNHGLNCHPDTFNMVGQPIEHNPMRLDLEEGAQMLKGRVFIVNAVLNSALEVVKVVSGHPIHAHRAGTQVSAQIYGVPIPAQADVLITASYPMDQDLRQGVKALANTIRALKPGGVMITTIRAEEGVGVFGLANRKLPVGRKVLKLLAPLLLPRVPKLKLKGMGEEDKFFLYFALQAMLHGTLLLYAPTIPQEIHERLPFVSFVPNVQTALELAKKRFPEKASVLVFPQGGMTYPILPQ</sequence>
<name>E8N2M9_ANATU</name>
<dbReference type="HOGENOM" id="CLU_050189_0_0_0"/>